<dbReference type="PANTHER" id="PTHR11895">
    <property type="entry name" value="TRANSAMIDASE"/>
    <property type="match status" value="1"/>
</dbReference>
<dbReference type="EMBL" id="CP020809">
    <property type="protein sequence ID" value="ART70412.1"/>
    <property type="molecule type" value="Genomic_DNA"/>
</dbReference>
<dbReference type="PANTHER" id="PTHR11895:SF176">
    <property type="entry name" value="AMIDASE AMID-RELATED"/>
    <property type="match status" value="1"/>
</dbReference>
<sequence>MTSHIAAERCERSLARAATAAARSALITTTSQRAVYEAELSDARRRAGRARSELDGTPIVWKDLFDVAGTTTTCGSAVAAHRSPARVDSALVRRAGRLGLVTIAKANLSEFAFSGLGVNRHFGTPINPIDAALVPGGSSSGSAVAVTTGVAPLAVGTDTSGSVRVPAAFCGCVGFRASRNRYGPNDFAPLSPTLDCVGVLATDVGLIRTLDRLLAGGQPRPHAGDAPRYVIPAGEWVDDCTPGVRTAFAAAIDALRSQGFSVTTRRIAALDTAQQLLDTHGTLVGAEAYERYGHLACAAGIESATRRRLRHNAHLDTGPVRAAMPALRRQFGAELQDALLLCPTVRHEPPTVDALLACEDRYDSANASTLRTTMALSYLGTCGISLPLARNGIPLPIGLLISAPHGADEDLLAQAALVTRYTSYTPSTLRTTLSR</sequence>
<organism evidence="2 3">
    <name type="scientific">Mycobacterium dioxanotrophicus</name>
    <dbReference type="NCBI Taxonomy" id="482462"/>
    <lineage>
        <taxon>Bacteria</taxon>
        <taxon>Bacillati</taxon>
        <taxon>Actinomycetota</taxon>
        <taxon>Actinomycetes</taxon>
        <taxon>Mycobacteriales</taxon>
        <taxon>Mycobacteriaceae</taxon>
        <taxon>Mycobacterium</taxon>
    </lineage>
</organism>
<accession>A0A1Y0C5L2</accession>
<evidence type="ECO:0000313" key="2">
    <source>
        <dbReference type="EMBL" id="ART70412.1"/>
    </source>
</evidence>
<keyword evidence="3" id="KW-1185">Reference proteome</keyword>
<dbReference type="KEGG" id="mdx:BTO20_19220"/>
<gene>
    <name evidence="2" type="ORF">BTO20_19220</name>
</gene>
<dbReference type="SUPFAM" id="SSF75304">
    <property type="entry name" value="Amidase signature (AS) enzymes"/>
    <property type="match status" value="1"/>
</dbReference>
<name>A0A1Y0C5L2_9MYCO</name>
<feature type="domain" description="Amidase" evidence="1">
    <location>
        <begin position="11"/>
        <end position="412"/>
    </location>
</feature>
<dbReference type="Gene3D" id="3.90.1300.10">
    <property type="entry name" value="Amidase signature (AS) domain"/>
    <property type="match status" value="1"/>
</dbReference>
<evidence type="ECO:0000259" key="1">
    <source>
        <dbReference type="Pfam" id="PF01425"/>
    </source>
</evidence>
<dbReference type="AlphaFoldDB" id="A0A1Y0C5L2"/>
<evidence type="ECO:0000313" key="3">
    <source>
        <dbReference type="Proteomes" id="UP000195331"/>
    </source>
</evidence>
<dbReference type="Pfam" id="PF01425">
    <property type="entry name" value="Amidase"/>
    <property type="match status" value="1"/>
</dbReference>
<dbReference type="InterPro" id="IPR036928">
    <property type="entry name" value="AS_sf"/>
</dbReference>
<dbReference type="GO" id="GO:0003824">
    <property type="term" value="F:catalytic activity"/>
    <property type="evidence" value="ECO:0007669"/>
    <property type="project" value="InterPro"/>
</dbReference>
<proteinExistence type="predicted"/>
<dbReference type="InterPro" id="IPR023631">
    <property type="entry name" value="Amidase_dom"/>
</dbReference>
<dbReference type="OrthoDB" id="182039at2"/>
<protein>
    <recommendedName>
        <fullName evidence="1">Amidase domain-containing protein</fullName>
    </recommendedName>
</protein>
<dbReference type="InterPro" id="IPR000120">
    <property type="entry name" value="Amidase"/>
</dbReference>
<dbReference type="Proteomes" id="UP000195331">
    <property type="component" value="Chromosome"/>
</dbReference>
<dbReference type="RefSeq" id="WP_087077882.1">
    <property type="nucleotide sequence ID" value="NZ_CP020809.1"/>
</dbReference>
<reference evidence="2 3" key="1">
    <citation type="submission" date="2017-04" db="EMBL/GenBank/DDBJ databases">
        <title>Whole Genome Sequence of 1,4-Dioxane Degrading Bacterium Mycobacterium dioxanotrophicus PH-06.</title>
        <authorList>
            <person name="He Y."/>
        </authorList>
    </citation>
    <scope>NUCLEOTIDE SEQUENCE [LARGE SCALE GENOMIC DNA]</scope>
    <source>
        <strain evidence="2 3">PH-06</strain>
    </source>
</reference>